<dbReference type="InterPro" id="IPR010225">
    <property type="entry name" value="HrpB"/>
</dbReference>
<dbReference type="PANTHER" id="PTHR43519:SF1">
    <property type="entry name" value="ATP-DEPENDENT RNA HELICASE HRPB"/>
    <property type="match status" value="1"/>
</dbReference>
<comment type="caution">
    <text evidence="8">The sequence shown here is derived from an EMBL/GenBank/DDBJ whole genome shotgun (WGS) entry which is preliminary data.</text>
</comment>
<dbReference type="InterPro" id="IPR007502">
    <property type="entry name" value="Helicase-assoc_dom"/>
</dbReference>
<dbReference type="CDD" id="cd17990">
    <property type="entry name" value="DEXHc_HrpB"/>
    <property type="match status" value="1"/>
</dbReference>
<evidence type="ECO:0000259" key="6">
    <source>
        <dbReference type="PROSITE" id="PS51192"/>
    </source>
</evidence>
<dbReference type="PROSITE" id="PS00690">
    <property type="entry name" value="DEAH_ATP_HELICASE"/>
    <property type="match status" value="1"/>
</dbReference>
<dbReference type="InterPro" id="IPR011545">
    <property type="entry name" value="DEAD/DEAH_box_helicase_dom"/>
</dbReference>
<dbReference type="PANTHER" id="PTHR43519">
    <property type="entry name" value="ATP-DEPENDENT RNA HELICASE HRPB"/>
    <property type="match status" value="1"/>
</dbReference>
<evidence type="ECO:0000256" key="4">
    <source>
        <dbReference type="ARBA" id="ARBA00022840"/>
    </source>
</evidence>
<proteinExistence type="predicted"/>
<organism evidence="8 9">
    <name type="scientific">Hephaestia caeni</name>
    <dbReference type="NCBI Taxonomy" id="645617"/>
    <lineage>
        <taxon>Bacteria</taxon>
        <taxon>Pseudomonadati</taxon>
        <taxon>Pseudomonadota</taxon>
        <taxon>Alphaproteobacteria</taxon>
        <taxon>Sphingomonadales</taxon>
        <taxon>Sphingomonadaceae</taxon>
        <taxon>Hephaestia</taxon>
    </lineage>
</organism>
<dbReference type="PIRSF" id="PIRSF005496">
    <property type="entry name" value="ATP_hel_hrpB"/>
    <property type="match status" value="1"/>
</dbReference>
<name>A0A397P920_9SPHN</name>
<feature type="domain" description="Helicase ATP-binding" evidence="6">
    <location>
        <begin position="53"/>
        <end position="216"/>
    </location>
</feature>
<gene>
    <name evidence="8" type="ORF">DFR49_1871</name>
</gene>
<dbReference type="Proteomes" id="UP000266568">
    <property type="component" value="Unassembled WGS sequence"/>
</dbReference>
<dbReference type="FunFam" id="3.40.50.300:FF:002125">
    <property type="entry name" value="ATP-dependent helicase HrpB"/>
    <property type="match status" value="1"/>
</dbReference>
<dbReference type="SUPFAM" id="SSF52540">
    <property type="entry name" value="P-loop containing nucleoside triphosphate hydrolases"/>
    <property type="match status" value="1"/>
</dbReference>
<keyword evidence="3 8" id="KW-0347">Helicase</keyword>
<evidence type="ECO:0000256" key="1">
    <source>
        <dbReference type="ARBA" id="ARBA00022741"/>
    </source>
</evidence>
<dbReference type="SMART" id="SM00847">
    <property type="entry name" value="HA2"/>
    <property type="match status" value="1"/>
</dbReference>
<keyword evidence="2" id="KW-0378">Hydrolase</keyword>
<dbReference type="GO" id="GO:0003676">
    <property type="term" value="F:nucleic acid binding"/>
    <property type="evidence" value="ECO:0007669"/>
    <property type="project" value="InterPro"/>
</dbReference>
<dbReference type="AlphaFoldDB" id="A0A397P920"/>
<evidence type="ECO:0000256" key="2">
    <source>
        <dbReference type="ARBA" id="ARBA00022801"/>
    </source>
</evidence>
<dbReference type="PROSITE" id="PS51194">
    <property type="entry name" value="HELICASE_CTER"/>
    <property type="match status" value="1"/>
</dbReference>
<dbReference type="InterPro" id="IPR013689">
    <property type="entry name" value="RNA_helicase_ATP-dep_HrpB_C"/>
</dbReference>
<dbReference type="InterPro" id="IPR002464">
    <property type="entry name" value="DNA/RNA_helicase_DEAH_CS"/>
</dbReference>
<keyword evidence="1" id="KW-0547">Nucleotide-binding</keyword>
<reference evidence="8 9" key="1">
    <citation type="submission" date="2018-08" db="EMBL/GenBank/DDBJ databases">
        <title>Genomic Encyclopedia of Type Strains, Phase IV (KMG-IV): sequencing the most valuable type-strain genomes for metagenomic binning, comparative biology and taxonomic classification.</title>
        <authorList>
            <person name="Goeker M."/>
        </authorList>
    </citation>
    <scope>NUCLEOTIDE SEQUENCE [LARGE SCALE GENOMIC DNA]</scope>
    <source>
        <strain evidence="8 9">DSM 25527</strain>
    </source>
</reference>
<protein>
    <submittedName>
        <fullName evidence="8">ATP-dependent helicase HrpB</fullName>
    </submittedName>
</protein>
<evidence type="ECO:0000259" key="7">
    <source>
        <dbReference type="PROSITE" id="PS51194"/>
    </source>
</evidence>
<dbReference type="GO" id="GO:0005524">
    <property type="term" value="F:ATP binding"/>
    <property type="evidence" value="ECO:0007669"/>
    <property type="project" value="UniProtKB-KW"/>
</dbReference>
<dbReference type="EMBL" id="QXDC01000003">
    <property type="protein sequence ID" value="RIA43645.1"/>
    <property type="molecule type" value="Genomic_DNA"/>
</dbReference>
<dbReference type="PROSITE" id="PS51192">
    <property type="entry name" value="HELICASE_ATP_BIND_1"/>
    <property type="match status" value="1"/>
</dbReference>
<dbReference type="NCBIfam" id="TIGR01970">
    <property type="entry name" value="DEAH_box_HrpB"/>
    <property type="match status" value="1"/>
</dbReference>
<dbReference type="SMART" id="SM00487">
    <property type="entry name" value="DEXDc"/>
    <property type="match status" value="1"/>
</dbReference>
<dbReference type="SMART" id="SM00490">
    <property type="entry name" value="HELICc"/>
    <property type="match status" value="1"/>
</dbReference>
<feature type="domain" description="Helicase C-terminal" evidence="7">
    <location>
        <begin position="242"/>
        <end position="405"/>
    </location>
</feature>
<evidence type="ECO:0000256" key="3">
    <source>
        <dbReference type="ARBA" id="ARBA00022806"/>
    </source>
</evidence>
<sequence length="879" mass="93495">MPQRVRDTTLANPRLLLDLGNLAYPRQNRATLSTFSTSPMTDLPIHAVLPDLLAALHAGANAVLVAPPGAGKTTAVAPALLDENWCTGEILLLSPRRLAARAAAERMAAQAGERVGETFGYATRMDTKRSAKTRVTVVTEGIFANRIQADPELAGVSAVLFDEVHERSLDSDFGLALALDAQGSLRPDLRLIAMSATLDGARFAALMGDCPVIESEGRSFLLELRYLGRRAEARIEEAVAAAVRIALAEGEGGVLAFLPGVAEIERTAERLDGLGQGVVLHKLHGSLDPAAQRAAIAPDPATRKVVLATAIAETSLTLDGIRIVVDSGLARRPRYDRAAGMTRLVTERASQAAVTQRAGRAARQAPGIAYRLWEEAATAGLPRFDPPEILEADLSALTLDCALWGVADPRVLHWTDPPPEAAIAEARTRLATLGALDAQGRPTAHGRAIATLPLPPRLGHMLVAAADLGFARTAAEVAVLLGERGLGGADPDLDTRLRRWRTEKGKRAEAGRGLAKRWTSLLRHPRESGDPSPDRRTESDPQEPGSRFRGDDEVGVTIALAFPDRVARRRDSSGETWASVGGRGFRLDPTLSLARHDWLAVAETQGMAAGARILSAAPIDAATVEALFGDRIETRRTAAFDPATGGVKALRERRLGAIRLASGPDGDADPDAIAAALLGGIRTHGLDLLPWSDAALALRERAHFAADHGGADLALDDASLLDRADQWLGPLLTGKRRLDQIEPGALTDALRGIIGWEAMQAIDRLAPVRFDAPAGSIHAIDYGAEGGPRVELRVQALFGLATHPTVGGGRVPLVLSLTSPAGRPIQTTRDLPGFWAGSWVAVAREMRGRYPRHPWPDDPVSASATLRTKKADARDGKPR</sequence>
<accession>A0A397P920</accession>
<feature type="compositionally biased region" description="Basic and acidic residues" evidence="5">
    <location>
        <begin position="524"/>
        <end position="539"/>
    </location>
</feature>
<keyword evidence="9" id="KW-1185">Reference proteome</keyword>
<dbReference type="InterPro" id="IPR027417">
    <property type="entry name" value="P-loop_NTPase"/>
</dbReference>
<dbReference type="Gene3D" id="3.40.50.300">
    <property type="entry name" value="P-loop containing nucleotide triphosphate hydrolases"/>
    <property type="match status" value="2"/>
</dbReference>
<dbReference type="GO" id="GO:0004386">
    <property type="term" value="F:helicase activity"/>
    <property type="evidence" value="ECO:0007669"/>
    <property type="project" value="UniProtKB-KW"/>
</dbReference>
<dbReference type="CDD" id="cd18791">
    <property type="entry name" value="SF2_C_RHA"/>
    <property type="match status" value="1"/>
</dbReference>
<feature type="region of interest" description="Disordered" evidence="5">
    <location>
        <begin position="850"/>
        <end position="879"/>
    </location>
</feature>
<dbReference type="InterPro" id="IPR014001">
    <property type="entry name" value="Helicase_ATP-bd"/>
</dbReference>
<evidence type="ECO:0000313" key="9">
    <source>
        <dbReference type="Proteomes" id="UP000266568"/>
    </source>
</evidence>
<keyword evidence="4" id="KW-0067">ATP-binding</keyword>
<dbReference type="Pfam" id="PF08482">
    <property type="entry name" value="HrpB_C"/>
    <property type="match status" value="1"/>
</dbReference>
<evidence type="ECO:0000256" key="5">
    <source>
        <dbReference type="SAM" id="MobiDB-lite"/>
    </source>
</evidence>
<feature type="region of interest" description="Disordered" evidence="5">
    <location>
        <begin position="504"/>
        <end position="550"/>
    </location>
</feature>
<dbReference type="GO" id="GO:0016787">
    <property type="term" value="F:hydrolase activity"/>
    <property type="evidence" value="ECO:0007669"/>
    <property type="project" value="UniProtKB-KW"/>
</dbReference>
<dbReference type="Pfam" id="PF00270">
    <property type="entry name" value="DEAD"/>
    <property type="match status" value="1"/>
</dbReference>
<evidence type="ECO:0000313" key="8">
    <source>
        <dbReference type="EMBL" id="RIA43645.1"/>
    </source>
</evidence>
<dbReference type="Gene3D" id="1.20.120.1080">
    <property type="match status" value="1"/>
</dbReference>
<dbReference type="InterPro" id="IPR001650">
    <property type="entry name" value="Helicase_C-like"/>
</dbReference>
<dbReference type="InterPro" id="IPR049614">
    <property type="entry name" value="HrpB_DEXH"/>
</dbReference>
<feature type="compositionally biased region" description="Basic and acidic residues" evidence="5">
    <location>
        <begin position="869"/>
        <end position="879"/>
    </location>
</feature>
<dbReference type="Pfam" id="PF00271">
    <property type="entry name" value="Helicase_C"/>
    <property type="match status" value="1"/>
</dbReference>